<accession>A0AAN6YP21</accession>
<gene>
    <name evidence="1" type="ORF">QBC38DRAFT_111182</name>
</gene>
<comment type="caution">
    <text evidence="1">The sequence shown here is derived from an EMBL/GenBank/DDBJ whole genome shotgun (WGS) entry which is preliminary data.</text>
</comment>
<dbReference type="Proteomes" id="UP001301958">
    <property type="component" value="Unassembled WGS sequence"/>
</dbReference>
<sequence length="300" mass="32790">MCLNASTHLFKPLSSSTYLAVPVSTSIFKSFSIRSALICLVLLPFRIFKMANTFYLVPGVQGSVGHAVDNPGLTCNFNDQAVSNVYYRLAQHWQAGSGCQMVVEFSNGQGYQIMPVRNSSSRSGGTGEHAEEVLLTALNDIQQVQITGAIINLPPCDGGRYQGKQCMDYFRPNGRVFNGVARRFIPLSAVTPIFYREGQTAKGNSAETTVGVKNQPGAIEEMLHKPGLIPGQSYYAAKDKKWFIAGQESSGATEADLLKRLMAIKPSSRKGELPVTQATWYWKNVKPSVAKNVFARLPKA</sequence>
<reference evidence="1" key="2">
    <citation type="submission" date="2023-05" db="EMBL/GenBank/DDBJ databases">
        <authorList>
            <consortium name="Lawrence Berkeley National Laboratory"/>
            <person name="Steindorff A."/>
            <person name="Hensen N."/>
            <person name="Bonometti L."/>
            <person name="Westerberg I."/>
            <person name="Brannstrom I.O."/>
            <person name="Guillou S."/>
            <person name="Cros-Aarteil S."/>
            <person name="Calhoun S."/>
            <person name="Haridas S."/>
            <person name="Kuo A."/>
            <person name="Mondo S."/>
            <person name="Pangilinan J."/>
            <person name="Riley R."/>
            <person name="Labutti K."/>
            <person name="Andreopoulos B."/>
            <person name="Lipzen A."/>
            <person name="Chen C."/>
            <person name="Yanf M."/>
            <person name="Daum C."/>
            <person name="Ng V."/>
            <person name="Clum A."/>
            <person name="Ohm R."/>
            <person name="Martin F."/>
            <person name="Silar P."/>
            <person name="Natvig D."/>
            <person name="Lalanne C."/>
            <person name="Gautier V."/>
            <person name="Ament-Velasquez S.L."/>
            <person name="Kruys A."/>
            <person name="Hutchinson M.I."/>
            <person name="Powell A.J."/>
            <person name="Barry K."/>
            <person name="Miller A.N."/>
            <person name="Grigoriev I.V."/>
            <person name="Debuchy R."/>
            <person name="Gladieux P."/>
            <person name="Thoren M.H."/>
            <person name="Johannesson H."/>
        </authorList>
    </citation>
    <scope>NUCLEOTIDE SEQUENCE</scope>
    <source>
        <strain evidence="1">CBS 990.96</strain>
    </source>
</reference>
<evidence type="ECO:0000313" key="1">
    <source>
        <dbReference type="EMBL" id="KAK4221878.1"/>
    </source>
</evidence>
<dbReference type="EMBL" id="MU865508">
    <property type="protein sequence ID" value="KAK4221878.1"/>
    <property type="molecule type" value="Genomic_DNA"/>
</dbReference>
<evidence type="ECO:0000313" key="2">
    <source>
        <dbReference type="Proteomes" id="UP001301958"/>
    </source>
</evidence>
<dbReference type="AlphaFoldDB" id="A0AAN6YP21"/>
<name>A0AAN6YP21_9PEZI</name>
<organism evidence="1 2">
    <name type="scientific">Podospora fimiseda</name>
    <dbReference type="NCBI Taxonomy" id="252190"/>
    <lineage>
        <taxon>Eukaryota</taxon>
        <taxon>Fungi</taxon>
        <taxon>Dikarya</taxon>
        <taxon>Ascomycota</taxon>
        <taxon>Pezizomycotina</taxon>
        <taxon>Sordariomycetes</taxon>
        <taxon>Sordariomycetidae</taxon>
        <taxon>Sordariales</taxon>
        <taxon>Podosporaceae</taxon>
        <taxon>Podospora</taxon>
    </lineage>
</organism>
<reference evidence="1" key="1">
    <citation type="journal article" date="2023" name="Mol. Phylogenet. Evol.">
        <title>Genome-scale phylogeny and comparative genomics of the fungal order Sordariales.</title>
        <authorList>
            <person name="Hensen N."/>
            <person name="Bonometti L."/>
            <person name="Westerberg I."/>
            <person name="Brannstrom I.O."/>
            <person name="Guillou S."/>
            <person name="Cros-Aarteil S."/>
            <person name="Calhoun S."/>
            <person name="Haridas S."/>
            <person name="Kuo A."/>
            <person name="Mondo S."/>
            <person name="Pangilinan J."/>
            <person name="Riley R."/>
            <person name="LaButti K."/>
            <person name="Andreopoulos B."/>
            <person name="Lipzen A."/>
            <person name="Chen C."/>
            <person name="Yan M."/>
            <person name="Daum C."/>
            <person name="Ng V."/>
            <person name="Clum A."/>
            <person name="Steindorff A."/>
            <person name="Ohm R.A."/>
            <person name="Martin F."/>
            <person name="Silar P."/>
            <person name="Natvig D.O."/>
            <person name="Lalanne C."/>
            <person name="Gautier V."/>
            <person name="Ament-Velasquez S.L."/>
            <person name="Kruys A."/>
            <person name="Hutchinson M.I."/>
            <person name="Powell A.J."/>
            <person name="Barry K."/>
            <person name="Miller A.N."/>
            <person name="Grigoriev I.V."/>
            <person name="Debuchy R."/>
            <person name="Gladieux P."/>
            <person name="Hiltunen Thoren M."/>
            <person name="Johannesson H."/>
        </authorList>
    </citation>
    <scope>NUCLEOTIDE SEQUENCE</scope>
    <source>
        <strain evidence="1">CBS 990.96</strain>
    </source>
</reference>
<proteinExistence type="predicted"/>
<protein>
    <submittedName>
        <fullName evidence="1">Uncharacterized protein</fullName>
    </submittedName>
</protein>
<keyword evidence="2" id="KW-1185">Reference proteome</keyword>